<comment type="subcellular location">
    <subcellularLocation>
        <location evidence="2 9">Nucleus</location>
    </subcellularLocation>
</comment>
<keyword evidence="11" id="KW-0808">Transferase</keyword>
<evidence type="ECO:0000256" key="8">
    <source>
        <dbReference type="ARBA" id="ARBA00023242"/>
    </source>
</evidence>
<dbReference type="Proteomes" id="UP001140453">
    <property type="component" value="Unassembled WGS sequence"/>
</dbReference>
<dbReference type="GO" id="GO:0031124">
    <property type="term" value="P:mRNA 3'-end processing"/>
    <property type="evidence" value="ECO:0007669"/>
    <property type="project" value="UniProtKB-UniRule"/>
</dbReference>
<comment type="subunit">
    <text evidence="9">Component of a pre-mRNA cleavage factor complex. Interacts directly with PCF11.</text>
</comment>
<evidence type="ECO:0000256" key="1">
    <source>
        <dbReference type="ARBA" id="ARBA00003798"/>
    </source>
</evidence>
<comment type="function">
    <text evidence="1">Polynucleotide 5'-kinase involved in rRNA processing.</text>
</comment>
<evidence type="ECO:0000313" key="12">
    <source>
        <dbReference type="Proteomes" id="UP001140453"/>
    </source>
</evidence>
<keyword evidence="6 9" id="KW-0547">Nucleotide-binding</keyword>
<protein>
    <recommendedName>
        <fullName evidence="4">Polynucleotide 5'-hydroxyl-kinase GRC3</fullName>
    </recommendedName>
    <alternativeName>
        <fullName evidence="3">Polynucleotide 5'-hydroxyl-kinase grc3</fullName>
    </alternativeName>
</protein>
<comment type="function">
    <text evidence="9">Required for endonucleolytic cleavage during polyadenylation-dependent pre-mRNA 3'-end formation.</text>
</comment>
<evidence type="ECO:0000256" key="9">
    <source>
        <dbReference type="HAMAP-Rule" id="MF_03035"/>
    </source>
</evidence>
<dbReference type="HAMAP" id="MF_03035">
    <property type="entry name" value="Clp1"/>
    <property type="match status" value="1"/>
</dbReference>
<dbReference type="Pfam" id="PF16575">
    <property type="entry name" value="CLP1_P"/>
    <property type="match status" value="1"/>
</dbReference>
<gene>
    <name evidence="9 11" type="primary">CLP1</name>
    <name evidence="11" type="ORF">N0V93_007692</name>
</gene>
<evidence type="ECO:0000313" key="11">
    <source>
        <dbReference type="EMBL" id="KAJ4387105.1"/>
    </source>
</evidence>
<dbReference type="Gene3D" id="3.40.50.300">
    <property type="entry name" value="P-loop containing nucleotide triphosphate hydrolases"/>
    <property type="match status" value="1"/>
</dbReference>
<dbReference type="PANTHER" id="PTHR12755:SF6">
    <property type="entry name" value="POLYRIBONUCLEOTIDE 5'-HYDROXYL-KINASE CLP1"/>
    <property type="match status" value="1"/>
</dbReference>
<dbReference type="GO" id="GO:0006388">
    <property type="term" value="P:tRNA splicing, via endonucleolytic cleavage and ligation"/>
    <property type="evidence" value="ECO:0007669"/>
    <property type="project" value="TreeGrafter"/>
</dbReference>
<feature type="binding site" evidence="9">
    <location>
        <begin position="137"/>
        <end position="142"/>
    </location>
    <ligand>
        <name>ATP</name>
        <dbReference type="ChEBI" id="CHEBI:30616"/>
    </ligand>
</feature>
<dbReference type="GO" id="GO:0005849">
    <property type="term" value="C:mRNA cleavage factor complex"/>
    <property type="evidence" value="ECO:0007669"/>
    <property type="project" value="UniProtKB-UniRule"/>
</dbReference>
<accession>A0A9W9CT22</accession>
<evidence type="ECO:0000256" key="5">
    <source>
        <dbReference type="ARBA" id="ARBA00022664"/>
    </source>
</evidence>
<dbReference type="SMART" id="SM00382">
    <property type="entry name" value="AAA"/>
    <property type="match status" value="1"/>
</dbReference>
<dbReference type="PANTHER" id="PTHR12755">
    <property type="entry name" value="CLEAVAGE/POLYADENYLATION FACTOR IA SUBUNIT CLP1P"/>
    <property type="match status" value="1"/>
</dbReference>
<dbReference type="EMBL" id="JAPEVB010000005">
    <property type="protein sequence ID" value="KAJ4387105.1"/>
    <property type="molecule type" value="Genomic_DNA"/>
</dbReference>
<dbReference type="Gene3D" id="2.40.30.330">
    <property type="entry name" value="Pre-mRNA cleavage complex subunit Clp1, C-terminal domain"/>
    <property type="match status" value="1"/>
</dbReference>
<comment type="similarity">
    <text evidence="9">Belongs to the Clp1 family. Clp1 subfamily.</text>
</comment>
<dbReference type="InterPro" id="IPR032324">
    <property type="entry name" value="Clp1_N"/>
</dbReference>
<name>A0A9W9CT22_9PEZI</name>
<keyword evidence="5 9" id="KW-0507">mRNA processing</keyword>
<dbReference type="InterPro" id="IPR028606">
    <property type="entry name" value="Clp1"/>
</dbReference>
<dbReference type="CDD" id="cd01983">
    <property type="entry name" value="SIMIBI"/>
    <property type="match status" value="1"/>
</dbReference>
<dbReference type="OrthoDB" id="258143at2759"/>
<dbReference type="GO" id="GO:0051731">
    <property type="term" value="F:polynucleotide 5'-hydroxyl-kinase activity"/>
    <property type="evidence" value="ECO:0007669"/>
    <property type="project" value="InterPro"/>
</dbReference>
<dbReference type="GO" id="GO:0005524">
    <property type="term" value="F:ATP binding"/>
    <property type="evidence" value="ECO:0007669"/>
    <property type="project" value="UniProtKB-UniRule"/>
</dbReference>
<feature type="domain" description="AAA+ ATPase" evidence="10">
    <location>
        <begin position="126"/>
        <end position="366"/>
    </location>
</feature>
<dbReference type="InterPro" id="IPR003593">
    <property type="entry name" value="AAA+_ATPase"/>
</dbReference>
<evidence type="ECO:0000259" key="10">
    <source>
        <dbReference type="SMART" id="SM00382"/>
    </source>
</evidence>
<evidence type="ECO:0000256" key="7">
    <source>
        <dbReference type="ARBA" id="ARBA00022840"/>
    </source>
</evidence>
<keyword evidence="12" id="KW-1185">Reference proteome</keyword>
<dbReference type="Gene3D" id="2.60.120.1030">
    <property type="entry name" value="Clp1, DNA binding domain"/>
    <property type="match status" value="1"/>
</dbReference>
<evidence type="ECO:0000256" key="3">
    <source>
        <dbReference type="ARBA" id="ARBA00018706"/>
    </source>
</evidence>
<dbReference type="Pfam" id="PF06807">
    <property type="entry name" value="Clp1"/>
    <property type="match status" value="1"/>
</dbReference>
<dbReference type="InterPro" id="IPR010655">
    <property type="entry name" value="Clp1_C"/>
</dbReference>
<dbReference type="InterPro" id="IPR045116">
    <property type="entry name" value="Clp1/Grc3"/>
</dbReference>
<proteinExistence type="inferred from homology"/>
<dbReference type="AlphaFoldDB" id="A0A9W9CT22"/>
<dbReference type="InterPro" id="IPR038239">
    <property type="entry name" value="Clp1_N_sf"/>
</dbReference>
<sequence length="461" mass="49865">MSIPGLGKLPIKATAGPVNQVITLHEGWEWRFQVDHETTISVRVLSGHAEKDGTELALNKRYSLRGTRSKITSLLGCQLEIEGACERQSVAEIPADVNPATTSHLNLHFLLNNLRNDAKASRASTTGPRVMLVGPNGVGKTTLARTLTSYAVKMGSQPIVVNTDPREGMLSLPGTLTAACFATMLDIEAEGMNGWGTTPTSGPSTVPPKLPIVYQYGHQHATHDLQLYKELSSKLAGTVTGRLSEDSDTKASGLIIDTPGVTLTGKLGEKETEMLAHLVDEFSVNIVVVLGSDHIEAALKKRFLGEKTTLGEAIGVVGLDKSDGVVGNDEAWLVACQHVTIKDYFFGDSRTTLSPSTQVVDFDDVTIYRMPEPTDHPTEHRGLEKIDPSPALSHWTMPIMNAIVGDSPEAIRTASVQGFVYISDINKDRRKINMLIPESGRNSHKPLLLGAWPEPFINLIG</sequence>
<feature type="binding site" evidence="9">
    <location>
        <position position="29"/>
    </location>
    <ligand>
        <name>ATP</name>
        <dbReference type="ChEBI" id="CHEBI:30616"/>
    </ligand>
</feature>
<dbReference type="InterPro" id="IPR027417">
    <property type="entry name" value="P-loop_NTPase"/>
</dbReference>
<evidence type="ECO:0000256" key="2">
    <source>
        <dbReference type="ARBA" id="ARBA00004123"/>
    </source>
</evidence>
<dbReference type="InterPro" id="IPR032319">
    <property type="entry name" value="CLP1_P"/>
</dbReference>
<organism evidence="11 12">
    <name type="scientific">Gnomoniopsis smithogilvyi</name>
    <dbReference type="NCBI Taxonomy" id="1191159"/>
    <lineage>
        <taxon>Eukaryota</taxon>
        <taxon>Fungi</taxon>
        <taxon>Dikarya</taxon>
        <taxon>Ascomycota</taxon>
        <taxon>Pezizomycotina</taxon>
        <taxon>Sordariomycetes</taxon>
        <taxon>Sordariomycetidae</taxon>
        <taxon>Diaporthales</taxon>
        <taxon>Gnomoniaceae</taxon>
        <taxon>Gnomoniopsis</taxon>
    </lineage>
</organism>
<evidence type="ECO:0000256" key="6">
    <source>
        <dbReference type="ARBA" id="ARBA00022741"/>
    </source>
</evidence>
<keyword evidence="8 9" id="KW-0539">Nucleus</keyword>
<dbReference type="Pfam" id="PF16573">
    <property type="entry name" value="CLP1_N"/>
    <property type="match status" value="1"/>
</dbReference>
<dbReference type="InterPro" id="IPR038238">
    <property type="entry name" value="Clp1_C_sf"/>
</dbReference>
<comment type="caution">
    <text evidence="11">The sequence shown here is derived from an EMBL/GenBank/DDBJ whole genome shotgun (WGS) entry which is preliminary data.</text>
</comment>
<keyword evidence="7 9" id="KW-0067">ATP-binding</keyword>
<reference evidence="11" key="1">
    <citation type="submission" date="2022-10" db="EMBL/GenBank/DDBJ databases">
        <title>Tapping the CABI collections for fungal endophytes: first genome assemblies for Collariella, Neodidymelliopsis, Ascochyta clinopodiicola, Didymella pomorum, Didymosphaeria variabile, Neocosmospora piperis and Neocucurbitaria cava.</title>
        <authorList>
            <person name="Hill R."/>
        </authorList>
    </citation>
    <scope>NUCLEOTIDE SEQUENCE</scope>
    <source>
        <strain evidence="11">IMI 355082</strain>
    </source>
</reference>
<feature type="binding site" evidence="9">
    <location>
        <position position="68"/>
    </location>
    <ligand>
        <name>ATP</name>
        <dbReference type="ChEBI" id="CHEBI:30616"/>
    </ligand>
</feature>
<evidence type="ECO:0000256" key="4">
    <source>
        <dbReference type="ARBA" id="ARBA00019824"/>
    </source>
</evidence>
<dbReference type="SUPFAM" id="SSF52540">
    <property type="entry name" value="P-loop containing nucleoside triphosphate hydrolases"/>
    <property type="match status" value="1"/>
</dbReference>